<dbReference type="EMBL" id="MU002166">
    <property type="protein sequence ID" value="KAF2789053.1"/>
    <property type="molecule type" value="Genomic_DNA"/>
</dbReference>
<gene>
    <name evidence="1" type="ORF">K505DRAFT_285082</name>
</gene>
<dbReference type="InterPro" id="IPR053137">
    <property type="entry name" value="NLR-like"/>
</dbReference>
<proteinExistence type="predicted"/>
<organism evidence="1 2">
    <name type="scientific">Melanomma pulvis-pyrius CBS 109.77</name>
    <dbReference type="NCBI Taxonomy" id="1314802"/>
    <lineage>
        <taxon>Eukaryota</taxon>
        <taxon>Fungi</taxon>
        <taxon>Dikarya</taxon>
        <taxon>Ascomycota</taxon>
        <taxon>Pezizomycotina</taxon>
        <taxon>Dothideomycetes</taxon>
        <taxon>Pleosporomycetidae</taxon>
        <taxon>Pleosporales</taxon>
        <taxon>Melanommataceae</taxon>
        <taxon>Melanomma</taxon>
    </lineage>
</organism>
<dbReference type="SUPFAM" id="SSF53167">
    <property type="entry name" value="Purine and uridine phosphorylases"/>
    <property type="match status" value="1"/>
</dbReference>
<dbReference type="PANTHER" id="PTHR46082">
    <property type="entry name" value="ATP/GTP-BINDING PROTEIN-RELATED"/>
    <property type="match status" value="1"/>
</dbReference>
<dbReference type="GO" id="GO:0009116">
    <property type="term" value="P:nucleoside metabolic process"/>
    <property type="evidence" value="ECO:0007669"/>
    <property type="project" value="InterPro"/>
</dbReference>
<protein>
    <submittedName>
        <fullName evidence="1">Purine and uridine phosphorylase</fullName>
    </submittedName>
</protein>
<name>A0A6A6WYU1_9PLEO</name>
<reference evidence="1" key="1">
    <citation type="journal article" date="2020" name="Stud. Mycol.">
        <title>101 Dothideomycetes genomes: a test case for predicting lifestyles and emergence of pathogens.</title>
        <authorList>
            <person name="Haridas S."/>
            <person name="Albert R."/>
            <person name="Binder M."/>
            <person name="Bloem J."/>
            <person name="Labutti K."/>
            <person name="Salamov A."/>
            <person name="Andreopoulos B."/>
            <person name="Baker S."/>
            <person name="Barry K."/>
            <person name="Bills G."/>
            <person name="Bluhm B."/>
            <person name="Cannon C."/>
            <person name="Castanera R."/>
            <person name="Culley D."/>
            <person name="Daum C."/>
            <person name="Ezra D."/>
            <person name="Gonzalez J."/>
            <person name="Henrissat B."/>
            <person name="Kuo A."/>
            <person name="Liang C."/>
            <person name="Lipzen A."/>
            <person name="Lutzoni F."/>
            <person name="Magnuson J."/>
            <person name="Mondo S."/>
            <person name="Nolan M."/>
            <person name="Ohm R."/>
            <person name="Pangilinan J."/>
            <person name="Park H.-J."/>
            <person name="Ramirez L."/>
            <person name="Alfaro M."/>
            <person name="Sun H."/>
            <person name="Tritt A."/>
            <person name="Yoshinaga Y."/>
            <person name="Zwiers L.-H."/>
            <person name="Turgeon B."/>
            <person name="Goodwin S."/>
            <person name="Spatafora J."/>
            <person name="Crous P."/>
            <person name="Grigoriev I."/>
        </authorList>
    </citation>
    <scope>NUCLEOTIDE SEQUENCE</scope>
    <source>
        <strain evidence="1">CBS 109.77</strain>
    </source>
</reference>
<dbReference type="InterPro" id="IPR035994">
    <property type="entry name" value="Nucleoside_phosphorylase_sf"/>
</dbReference>
<dbReference type="PANTHER" id="PTHR46082:SF11">
    <property type="entry name" value="AAA+ ATPASE DOMAIN-CONTAINING PROTEIN-RELATED"/>
    <property type="match status" value="1"/>
</dbReference>
<dbReference type="AlphaFoldDB" id="A0A6A6WYU1"/>
<dbReference type="GO" id="GO:0003824">
    <property type="term" value="F:catalytic activity"/>
    <property type="evidence" value="ECO:0007669"/>
    <property type="project" value="InterPro"/>
</dbReference>
<evidence type="ECO:0000313" key="1">
    <source>
        <dbReference type="EMBL" id="KAF2789053.1"/>
    </source>
</evidence>
<dbReference type="Proteomes" id="UP000799757">
    <property type="component" value="Unassembled WGS sequence"/>
</dbReference>
<accession>A0A6A6WYU1</accession>
<keyword evidence="2" id="KW-1185">Reference proteome</keyword>
<dbReference type="OrthoDB" id="1577640at2759"/>
<evidence type="ECO:0000313" key="2">
    <source>
        <dbReference type="Proteomes" id="UP000799757"/>
    </source>
</evidence>
<sequence length="620" mass="69849">MYLQSNGFAGHSFWFNDNEEVERCALAFWSRFTIKQTYDKLRPKRTFTPHVSNHSAKPDEGNAEISVHGSQSMKHGWEWYEMGFFASWDPLGHVTLMCFDVPAKSQSTIFTTLCSQAVDLSLPYASFTPILEELIRLYDNSVWSIRNHISWWEARRTQETDYVLLHEISRHGVHVNETLKVATRSLSSIRQHYERSLVEINLLSSKNKRRSWDTVGEHLEFQLRFLEGLAERSKANNARIQNEITLLQYFSYNMALNHHFTIGWISPLPLEKEAARLVLDEEYPENEVQHKGVFYLGGQVGAHKVVIGVQRRIGLSQAAILAEKMRDGFPNIKYFLLVGIAGGVPRYGPAGEAHEIVLGDVVVSSPRGNHGGVLQYDKGAWQGQGRLSYRGHTNSVPGDLSTAVNNLRSEGWSKTKIPETLKQMRLKLDEKRQRQYDDPGPTRDRLFDDSYEHRGTELEDCKDCCDADYTTSRTERGLAATRAVDEPFVHFGNIASSNQLQISAVERNRVYLEHEAICFEMEAAGVMEEHPCVVIRGICDYADSHKNKGWQNYAAATAAAYAKGLLSMIPPGPSMKDSGDRDQNCRPVASQVNHVGSIRADGGKVIQGSTFQSNGGAMSF</sequence>
<dbReference type="Gene3D" id="3.40.50.1580">
    <property type="entry name" value="Nucleoside phosphorylase domain"/>
    <property type="match status" value="1"/>
</dbReference>